<dbReference type="RefSeq" id="WP_283346868.1">
    <property type="nucleotide sequence ID" value="NZ_JASHIF010000036.1"/>
</dbReference>
<evidence type="ECO:0000313" key="2">
    <source>
        <dbReference type="Proteomes" id="UP001236507"/>
    </source>
</evidence>
<proteinExistence type="predicted"/>
<dbReference type="PROSITE" id="PS51257">
    <property type="entry name" value="PROKAR_LIPOPROTEIN"/>
    <property type="match status" value="1"/>
</dbReference>
<keyword evidence="2" id="KW-1185">Reference proteome</keyword>
<name>A0ABT6YGB5_9BACT</name>
<sequence length="189" mass="22092">MRESRHSLRFITLFFLVFITLLGCKEANKVKTKNFDIKDAEIQMNIPQSWEFEAIVGPTDSYTKYHGQFKRTDHGGFIDIETKLNQYYTPKNNGESVTSKMVMGELIQSMKSESGLYKDLKILDEIHNSEQSIIICRYIWGKKDELTFSLLAVSRGEELTKIIKVEAWDQLKEEEQLEILKEVKRSLRM</sequence>
<accession>A0ABT6YGB5</accession>
<protein>
    <recommendedName>
        <fullName evidence="3">Lipoprotein</fullName>
    </recommendedName>
</protein>
<reference evidence="1 2" key="1">
    <citation type="submission" date="2023-05" db="EMBL/GenBank/DDBJ databases">
        <title>Novel species of genus Flectobacillus isolated from stream in China.</title>
        <authorList>
            <person name="Lu H."/>
        </authorList>
    </citation>
    <scope>NUCLEOTIDE SEQUENCE [LARGE SCALE GENOMIC DNA]</scope>
    <source>
        <strain evidence="1 2">KCTC 42575</strain>
    </source>
</reference>
<comment type="caution">
    <text evidence="1">The sequence shown here is derived from an EMBL/GenBank/DDBJ whole genome shotgun (WGS) entry which is preliminary data.</text>
</comment>
<dbReference type="Proteomes" id="UP001236507">
    <property type="component" value="Unassembled WGS sequence"/>
</dbReference>
<evidence type="ECO:0008006" key="3">
    <source>
        <dbReference type="Google" id="ProtNLM"/>
    </source>
</evidence>
<organism evidence="1 2">
    <name type="scientific">Flectobacillus roseus</name>
    <dbReference type="NCBI Taxonomy" id="502259"/>
    <lineage>
        <taxon>Bacteria</taxon>
        <taxon>Pseudomonadati</taxon>
        <taxon>Bacteroidota</taxon>
        <taxon>Cytophagia</taxon>
        <taxon>Cytophagales</taxon>
        <taxon>Flectobacillaceae</taxon>
        <taxon>Flectobacillus</taxon>
    </lineage>
</organism>
<gene>
    <name evidence="1" type="ORF">QM524_25685</name>
</gene>
<dbReference type="EMBL" id="JASHIF010000036">
    <property type="protein sequence ID" value="MDI9862643.1"/>
    <property type="molecule type" value="Genomic_DNA"/>
</dbReference>
<evidence type="ECO:0000313" key="1">
    <source>
        <dbReference type="EMBL" id="MDI9862643.1"/>
    </source>
</evidence>